<proteinExistence type="predicted"/>
<dbReference type="EMBL" id="CP003098">
    <property type="protein sequence ID" value="AET32883.1"/>
    <property type="molecule type" value="Genomic_DNA"/>
</dbReference>
<organism evidence="1 2">
    <name type="scientific">Pyrobaculum ferrireducens</name>
    <dbReference type="NCBI Taxonomy" id="1104324"/>
    <lineage>
        <taxon>Archaea</taxon>
        <taxon>Thermoproteota</taxon>
        <taxon>Thermoprotei</taxon>
        <taxon>Thermoproteales</taxon>
        <taxon>Thermoproteaceae</taxon>
        <taxon>Pyrobaculum</taxon>
    </lineage>
</organism>
<dbReference type="AlphaFoldDB" id="G7VER7"/>
<dbReference type="HOGENOM" id="CLU_851572_0_0_2"/>
<name>G7VER7_9CREN</name>
<dbReference type="GeneID" id="11595718"/>
<dbReference type="KEGG" id="pyr:P186_1460"/>
<evidence type="ECO:0000313" key="1">
    <source>
        <dbReference type="EMBL" id="AET32883.1"/>
    </source>
</evidence>
<reference evidence="1 2" key="1">
    <citation type="journal article" date="2012" name="J. Bacteriol.">
        <title>Complete genome sequence of strain 1860, a crenarchaeon of the genus pyrobaculum able to grow with various electron acceptors.</title>
        <authorList>
            <person name="Mardanov A.V."/>
            <person name="Gumerov V.M."/>
            <person name="Slobodkina G.B."/>
            <person name="Beletsky A.V."/>
            <person name="Bonch-Osmolovskaya E.A."/>
            <person name="Ravin N.V."/>
            <person name="Skryabin K.G."/>
        </authorList>
    </citation>
    <scope>NUCLEOTIDE SEQUENCE [LARGE SCALE GENOMIC DNA]</scope>
    <source>
        <strain evidence="1 2">1860</strain>
    </source>
</reference>
<dbReference type="BioCyc" id="PSP1104324:GJSN-1433-MONOMER"/>
<gene>
    <name evidence="1" type="ORF">P186_1460</name>
</gene>
<keyword evidence="2" id="KW-1185">Reference proteome</keyword>
<accession>G7VER7</accession>
<protein>
    <submittedName>
        <fullName evidence="1">Uncharacterized protein</fullName>
    </submittedName>
</protein>
<dbReference type="RefSeq" id="WP_014288709.1">
    <property type="nucleotide sequence ID" value="NC_016645.1"/>
</dbReference>
<dbReference type="STRING" id="1104324.P186_1460"/>
<dbReference type="eggNOG" id="arCOG02039">
    <property type="taxonomic scope" value="Archaea"/>
</dbReference>
<dbReference type="Proteomes" id="UP000005867">
    <property type="component" value="Chromosome"/>
</dbReference>
<evidence type="ECO:0000313" key="2">
    <source>
        <dbReference type="Proteomes" id="UP000005867"/>
    </source>
</evidence>
<sequence>MLTDFEALRAYLEARNTAVSSIRDVVETAQKIISGGELSESEKRTADLLWHLGLVLKTPGGALRPTAQLRTVARGSLDSYSLIARRLARWTPMRILLRYLAAKGGAAGLDDVAEELGAEMRGVTGKYLPVLKLVNPRLKAPVSKPFNPHVVEAVLFKLGAEVGLLTYDRAHKTASLTELAEEHMEQQDTEVVRTAPGSPIVLAAVAAAVASANKVHIISPWVDDKVARALDPLLHGRKAVVISREPHDEPHRRGLEILSKHGEAHCYRHLHTKLVVGISAVVTSANLVYTSMLRNIETGVYYRDAPPALRLHAEEILASARRCNQS</sequence>